<evidence type="ECO:0000256" key="9">
    <source>
        <dbReference type="SAM" id="Phobius"/>
    </source>
</evidence>
<evidence type="ECO:0000256" key="5">
    <source>
        <dbReference type="ARBA" id="ARBA00022801"/>
    </source>
</evidence>
<evidence type="ECO:0000256" key="6">
    <source>
        <dbReference type="ARBA" id="ARBA00022833"/>
    </source>
</evidence>
<keyword evidence="7" id="KW-0482">Metalloprotease</keyword>
<protein>
    <submittedName>
        <fullName evidence="13">Peptidase M13 C-terminal domain-containing protein</fullName>
    </submittedName>
</protein>
<dbReference type="GO" id="GO:0016485">
    <property type="term" value="P:protein processing"/>
    <property type="evidence" value="ECO:0007669"/>
    <property type="project" value="TreeGrafter"/>
</dbReference>
<dbReference type="PANTHER" id="PTHR11733:SF188">
    <property type="entry name" value="NEPRILYSIN"/>
    <property type="match status" value="1"/>
</dbReference>
<accession>A0AAF5DI80</accession>
<dbReference type="CDD" id="cd08662">
    <property type="entry name" value="M13"/>
    <property type="match status" value="1"/>
</dbReference>
<evidence type="ECO:0000259" key="10">
    <source>
        <dbReference type="Pfam" id="PF01431"/>
    </source>
</evidence>
<keyword evidence="9" id="KW-0472">Membrane</keyword>
<organism evidence="12 13">
    <name type="scientific">Strongyloides stercoralis</name>
    <name type="common">Threadworm</name>
    <dbReference type="NCBI Taxonomy" id="6248"/>
    <lineage>
        <taxon>Eukaryota</taxon>
        <taxon>Metazoa</taxon>
        <taxon>Ecdysozoa</taxon>
        <taxon>Nematoda</taxon>
        <taxon>Chromadorea</taxon>
        <taxon>Rhabditida</taxon>
        <taxon>Tylenchina</taxon>
        <taxon>Panagrolaimomorpha</taxon>
        <taxon>Strongyloidoidea</taxon>
        <taxon>Strongyloididae</taxon>
        <taxon>Strongyloides</taxon>
    </lineage>
</organism>
<feature type="domain" description="Peptidase M13 N-terminal" evidence="11">
    <location>
        <begin position="88"/>
        <end position="504"/>
    </location>
</feature>
<evidence type="ECO:0000313" key="13">
    <source>
        <dbReference type="WBParaSite" id="TCONS_00012094.p1"/>
    </source>
</evidence>
<dbReference type="PANTHER" id="PTHR11733">
    <property type="entry name" value="ZINC METALLOPROTEASE FAMILY M13 NEPRILYSIN-RELATED"/>
    <property type="match status" value="1"/>
</dbReference>
<keyword evidence="3" id="KW-0645">Protease</keyword>
<keyword evidence="6" id="KW-0862">Zinc</keyword>
<comment type="similarity">
    <text evidence="2">Belongs to the peptidase M13 family.</text>
</comment>
<dbReference type="GO" id="GO:0004222">
    <property type="term" value="F:metalloendopeptidase activity"/>
    <property type="evidence" value="ECO:0007669"/>
    <property type="project" value="InterPro"/>
</dbReference>
<reference evidence="13" key="1">
    <citation type="submission" date="2024-02" db="UniProtKB">
        <authorList>
            <consortium name="WormBaseParasite"/>
        </authorList>
    </citation>
    <scope>IDENTIFICATION</scope>
</reference>
<dbReference type="WBParaSite" id="TCONS_00012094.p1">
    <property type="protein sequence ID" value="TCONS_00012094.p1"/>
    <property type="gene ID" value="XLOC_007422"/>
</dbReference>
<evidence type="ECO:0000313" key="12">
    <source>
        <dbReference type="Proteomes" id="UP000035681"/>
    </source>
</evidence>
<dbReference type="Gene3D" id="3.40.390.10">
    <property type="entry name" value="Collagenase (Catalytic Domain)"/>
    <property type="match status" value="1"/>
</dbReference>
<comment type="cofactor">
    <cofactor evidence="1">
        <name>Zn(2+)</name>
        <dbReference type="ChEBI" id="CHEBI:29105"/>
    </cofactor>
</comment>
<dbReference type="InterPro" id="IPR000718">
    <property type="entry name" value="Peptidase_M13"/>
</dbReference>
<feature type="domain" description="Peptidase M13 C-terminal" evidence="10">
    <location>
        <begin position="568"/>
        <end position="787"/>
    </location>
</feature>
<name>A0AAF5DI80_STRER</name>
<dbReference type="Proteomes" id="UP000035681">
    <property type="component" value="Unplaced"/>
</dbReference>
<dbReference type="InterPro" id="IPR008753">
    <property type="entry name" value="Peptidase_M13_N"/>
</dbReference>
<dbReference type="Pfam" id="PF01431">
    <property type="entry name" value="Peptidase_M13"/>
    <property type="match status" value="1"/>
</dbReference>
<dbReference type="PRINTS" id="PR00786">
    <property type="entry name" value="NEPRILYSIN"/>
</dbReference>
<dbReference type="InterPro" id="IPR042089">
    <property type="entry name" value="Peptidase_M13_dom_2"/>
</dbReference>
<dbReference type="InterPro" id="IPR018497">
    <property type="entry name" value="Peptidase_M13_C"/>
</dbReference>
<dbReference type="SUPFAM" id="SSF55486">
    <property type="entry name" value="Metalloproteases ('zincins'), catalytic domain"/>
    <property type="match status" value="1"/>
</dbReference>
<feature type="compositionally biased region" description="Low complexity" evidence="8">
    <location>
        <begin position="39"/>
        <end position="50"/>
    </location>
</feature>
<sequence length="795" mass="90649">MVDVRFFKILGYLILTSISLATLILCIIILVNQNNNNSSSGTVSKSTSTPPIVPPTTTPTYNGPISNKTGFAEAAKFLLQGIDTSINPCEDFYQYSCGKYLKNIKIPDGRTRIGTYDEAQRKVNNLIAKNIKNLVNKKNPLIAENITAFAYEACMRNANKSPIDKSIQILQMIHSSGLGGVPFLNKNYQPPSNSDLWKSIGYFEGTLGIPTLFQSMVTVDYKKNSSNALYLNQLPLMLPRDFYIGKQYISQMNDYVDDLTELAINFNYNTQSGANPAYIKNAVIGAVKFEVLLAIASVPDGELRNYIQQYYEYSLNDLHNTYTGVDWSSYFSSLFSETIKVTGKVPLKEDRYIVSMPSYFGELNTLFSTKNIDIIDIANFISLRVIQDTSDFISIESQKISNRIKEKYSINKKKNRYTPLFDEDDTNSQNCVNTLMTYIPYSTGYLYVWYIDNRDDITNDIRIQTGLVVENFISMMETLPWMTSYSLNNAKIKKDNLIKNVGWPEWYNDTNAVERYHQYYKNILNMDVNNYFNIYIEMNKIFQIVENFNLLNLPTDRKNFQASPATVNAWYSPWLNSITFPMAAMNPPYYKFDWPQAFNYAGQGGTAGHELTHGYDDEGVQFGPYGSLSDCRWNYCGWMDDNSTLGFNDMAQCVVSQFSEKCCPLKVGNVHCANGETTQGENIADLGGQQAAYKAYRQWIKDYNNGKEEERLPGLENYTPNQIFWLTYGYSWCMKQETGNLVNQLLTNPHAPGMCRVNQVFQDIPDFGKDWNCPIGSNLYPKPEGRCKVWTGIYK</sequence>
<dbReference type="InterPro" id="IPR024079">
    <property type="entry name" value="MetalloPept_cat_dom_sf"/>
</dbReference>
<dbReference type="AlphaFoldDB" id="A0AAF5DI80"/>
<feature type="transmembrane region" description="Helical" evidence="9">
    <location>
        <begin position="12"/>
        <end position="31"/>
    </location>
</feature>
<dbReference type="Gene3D" id="1.10.1380.10">
    <property type="entry name" value="Neutral endopeptidase , domain2"/>
    <property type="match status" value="1"/>
</dbReference>
<feature type="region of interest" description="Disordered" evidence="8">
    <location>
        <begin position="39"/>
        <end position="65"/>
    </location>
</feature>
<evidence type="ECO:0000256" key="7">
    <source>
        <dbReference type="ARBA" id="ARBA00023049"/>
    </source>
</evidence>
<dbReference type="GO" id="GO:0005886">
    <property type="term" value="C:plasma membrane"/>
    <property type="evidence" value="ECO:0007669"/>
    <property type="project" value="TreeGrafter"/>
</dbReference>
<keyword evidence="5" id="KW-0378">Hydrolase</keyword>
<evidence type="ECO:0000256" key="8">
    <source>
        <dbReference type="SAM" id="MobiDB-lite"/>
    </source>
</evidence>
<keyword evidence="9" id="KW-0812">Transmembrane</keyword>
<keyword evidence="9" id="KW-1133">Transmembrane helix</keyword>
<evidence type="ECO:0000256" key="1">
    <source>
        <dbReference type="ARBA" id="ARBA00001947"/>
    </source>
</evidence>
<evidence type="ECO:0000256" key="3">
    <source>
        <dbReference type="ARBA" id="ARBA00022670"/>
    </source>
</evidence>
<dbReference type="GO" id="GO:0046872">
    <property type="term" value="F:metal ion binding"/>
    <property type="evidence" value="ECO:0007669"/>
    <property type="project" value="UniProtKB-KW"/>
</dbReference>
<dbReference type="Pfam" id="PF05649">
    <property type="entry name" value="Peptidase_M13_N"/>
    <property type="match status" value="1"/>
</dbReference>
<evidence type="ECO:0000256" key="4">
    <source>
        <dbReference type="ARBA" id="ARBA00022723"/>
    </source>
</evidence>
<evidence type="ECO:0000256" key="2">
    <source>
        <dbReference type="ARBA" id="ARBA00007357"/>
    </source>
</evidence>
<proteinExistence type="inferred from homology"/>
<evidence type="ECO:0000259" key="11">
    <source>
        <dbReference type="Pfam" id="PF05649"/>
    </source>
</evidence>
<dbReference type="PROSITE" id="PS51885">
    <property type="entry name" value="NEPRILYSIN"/>
    <property type="match status" value="1"/>
</dbReference>
<keyword evidence="12" id="KW-1185">Reference proteome</keyword>
<keyword evidence="4" id="KW-0479">Metal-binding</keyword>